<gene>
    <name evidence="1" type="ORF">SAMN05421820_106184</name>
</gene>
<keyword evidence="2" id="KW-1185">Reference proteome</keyword>
<evidence type="ECO:0000313" key="1">
    <source>
        <dbReference type="EMBL" id="SDN10760.1"/>
    </source>
</evidence>
<dbReference type="Proteomes" id="UP000183200">
    <property type="component" value="Unassembled WGS sequence"/>
</dbReference>
<name>A0A1G9YNZ4_9SPHI</name>
<reference evidence="2" key="1">
    <citation type="submission" date="2016-10" db="EMBL/GenBank/DDBJ databases">
        <authorList>
            <person name="Varghese N."/>
            <person name="Submissions S."/>
        </authorList>
    </citation>
    <scope>NUCLEOTIDE SEQUENCE [LARGE SCALE GENOMIC DNA]</scope>
    <source>
        <strain evidence="2">DSM 19110</strain>
    </source>
</reference>
<sequence length="47" mass="5741">MFIIANIEKPLKEYLQHFFYNSLFHFVFNLNPVNLVKTGYYLRTLKD</sequence>
<dbReference type="AlphaFoldDB" id="A0A1G9YNZ4"/>
<protein>
    <submittedName>
        <fullName evidence="1">Uncharacterized protein</fullName>
    </submittedName>
</protein>
<organism evidence="1 2">
    <name type="scientific">Pedobacter steynii</name>
    <dbReference type="NCBI Taxonomy" id="430522"/>
    <lineage>
        <taxon>Bacteria</taxon>
        <taxon>Pseudomonadati</taxon>
        <taxon>Bacteroidota</taxon>
        <taxon>Sphingobacteriia</taxon>
        <taxon>Sphingobacteriales</taxon>
        <taxon>Sphingobacteriaceae</taxon>
        <taxon>Pedobacter</taxon>
    </lineage>
</organism>
<accession>A0A1G9YNZ4</accession>
<dbReference type="EMBL" id="FNGY01000006">
    <property type="protein sequence ID" value="SDN10760.1"/>
    <property type="molecule type" value="Genomic_DNA"/>
</dbReference>
<proteinExistence type="predicted"/>
<evidence type="ECO:0000313" key="2">
    <source>
        <dbReference type="Proteomes" id="UP000183200"/>
    </source>
</evidence>